<dbReference type="KEGG" id="csi:P262_00704"/>
<dbReference type="EMBL" id="CP006731">
    <property type="protein sequence ID" value="AHB68866.1"/>
    <property type="molecule type" value="Genomic_DNA"/>
</dbReference>
<dbReference type="AlphaFoldDB" id="V5TUC5"/>
<accession>V5TUC5</accession>
<dbReference type="HOGENOM" id="CLU_3173183_0_0_6"/>
<proteinExistence type="predicted"/>
<gene>
    <name evidence="1" type="ORF">P262_00704</name>
</gene>
<dbReference type="Proteomes" id="UP000018545">
    <property type="component" value="Chromosome"/>
</dbReference>
<sequence length="48" mass="5438">MNSGGVMTPALFRINTMMKAHDITPSEGRKVYHRITNMEHKHGVESAR</sequence>
<evidence type="ECO:0000313" key="2">
    <source>
        <dbReference type="Proteomes" id="UP000018545"/>
    </source>
</evidence>
<dbReference type="PATRIC" id="fig|1401659.3.peg.499"/>
<name>V5TUC5_9ENTR</name>
<protein>
    <submittedName>
        <fullName evidence="1">Uncharacterized protein</fullName>
    </submittedName>
</protein>
<evidence type="ECO:0000313" key="1">
    <source>
        <dbReference type="EMBL" id="AHB68866.1"/>
    </source>
</evidence>
<organism evidence="1 2">
    <name type="scientific">Cronobacter malonaticus</name>
    <dbReference type="NCBI Taxonomy" id="413503"/>
    <lineage>
        <taxon>Bacteria</taxon>
        <taxon>Pseudomonadati</taxon>
        <taxon>Pseudomonadota</taxon>
        <taxon>Gammaproteobacteria</taxon>
        <taxon>Enterobacterales</taxon>
        <taxon>Enterobacteriaceae</taxon>
        <taxon>Cronobacter</taxon>
    </lineage>
</organism>
<reference evidence="1 2" key="1">
    <citation type="journal article" date="2014" name="Genome Announc.">
        <title>Complete Genome Sequence of Cronobacter sakazakii Strain CMCC 45402.</title>
        <authorList>
            <person name="Zhao Z."/>
            <person name="Wang L."/>
            <person name="Wang B."/>
            <person name="Liang H."/>
            <person name="Ye Q."/>
            <person name="Zeng M."/>
        </authorList>
    </citation>
    <scope>NUCLEOTIDE SEQUENCE [LARGE SCALE GENOMIC DNA]</scope>
    <source>
        <strain evidence="2">45402</strain>
    </source>
</reference>